<gene>
    <name evidence="6" type="ORF">TR90993</name>
</gene>
<dbReference type="InterPro" id="IPR019354">
    <property type="entry name" value="SMG8-like"/>
</dbReference>
<accession>A0A0X3Q165</accession>
<reference evidence="6" key="1">
    <citation type="submission" date="2016-01" db="EMBL/GenBank/DDBJ databases">
        <title>Reference transcriptome for the parasite Schistocephalus solidus: insights into the molecular evolution of parasitism.</title>
        <authorList>
            <person name="Hebert F.O."/>
            <person name="Grambauer S."/>
            <person name="Barber I."/>
            <person name="Landry C.R."/>
            <person name="Aubin-Horth N."/>
        </authorList>
    </citation>
    <scope>NUCLEOTIDE SEQUENCE</scope>
</reference>
<keyword evidence="2 4" id="KW-0866">Nonsense-mediated mRNA decay</keyword>
<evidence type="ECO:0000256" key="5">
    <source>
        <dbReference type="SAM" id="Phobius"/>
    </source>
</evidence>
<evidence type="ECO:0000256" key="4">
    <source>
        <dbReference type="RuleBase" id="RU367133"/>
    </source>
</evidence>
<keyword evidence="5" id="KW-0812">Transmembrane</keyword>
<organism evidence="6">
    <name type="scientific">Schistocephalus solidus</name>
    <name type="common">Tapeworm</name>
    <dbReference type="NCBI Taxonomy" id="70667"/>
    <lineage>
        <taxon>Eukaryota</taxon>
        <taxon>Metazoa</taxon>
        <taxon>Spiralia</taxon>
        <taxon>Lophotrochozoa</taxon>
        <taxon>Platyhelminthes</taxon>
        <taxon>Cestoda</taxon>
        <taxon>Eucestoda</taxon>
        <taxon>Diphyllobothriidea</taxon>
        <taxon>Diphyllobothriidae</taxon>
        <taxon>Schistocephalus</taxon>
    </lineage>
</organism>
<dbReference type="GO" id="GO:0000184">
    <property type="term" value="P:nuclear-transcribed mRNA catabolic process, nonsense-mediated decay"/>
    <property type="evidence" value="ECO:0007669"/>
    <property type="project" value="UniProtKB-UniRule"/>
</dbReference>
<dbReference type="PANTHER" id="PTHR13091">
    <property type="entry name" value="AMPLIFIED IN BREAST CANCER 2-RELATED"/>
    <property type="match status" value="1"/>
</dbReference>
<name>A0A0X3Q165_SCHSO</name>
<dbReference type="EMBL" id="GEEE01005370">
    <property type="protein sequence ID" value="JAP57855.1"/>
    <property type="molecule type" value="Transcribed_RNA"/>
</dbReference>
<comment type="function">
    <text evidence="4">Involved in nonsense-mediated decay (NMD) of mRNAs containing premature stop codons.</text>
</comment>
<comment type="similarity">
    <text evidence="1 4">Belongs to the SMG8 family.</text>
</comment>
<feature type="non-terminal residue" evidence="6">
    <location>
        <position position="1"/>
    </location>
</feature>
<sequence>FFSPLRCKTSLTNHVSQMATPAYCGGRFPVPPAFDFVLLPLKTKKVAVVSIIGSWDSLTCGSTSQLIENFLQKSVFSLPCGKSVIQGFYDCERQLIFLQFRDTEYLLDELLSNAKNSEDILTEWDMERLKYLYYLFLVSHFILIVSYGTNLDPRYVALFKLLNRIRQVYPFRSTTLGQSCATQLKHCFVPCRSRVTASPRDALPRRDYFSSSNCRRRSQLESWQRFLFFSFISPPLPP</sequence>
<dbReference type="Pfam" id="PF10220">
    <property type="entry name" value="Smg8_Smg9"/>
    <property type="match status" value="1"/>
</dbReference>
<proteinExistence type="inferred from homology"/>
<keyword evidence="5" id="KW-1133">Transmembrane helix</keyword>
<feature type="transmembrane region" description="Helical" evidence="5">
    <location>
        <begin position="131"/>
        <end position="149"/>
    </location>
</feature>
<dbReference type="AlphaFoldDB" id="A0A0X3Q165"/>
<evidence type="ECO:0000313" key="6">
    <source>
        <dbReference type="EMBL" id="JAP57855.1"/>
    </source>
</evidence>
<dbReference type="PANTHER" id="PTHR13091:SF0">
    <property type="entry name" value="NONSENSE-MEDIATED MRNA DECAY FACTOR SMG8"/>
    <property type="match status" value="1"/>
</dbReference>
<evidence type="ECO:0000256" key="1">
    <source>
        <dbReference type="ARBA" id="ARBA00006443"/>
    </source>
</evidence>
<evidence type="ECO:0000256" key="3">
    <source>
        <dbReference type="ARBA" id="ARBA00029509"/>
    </source>
</evidence>
<keyword evidence="5" id="KW-0472">Membrane</keyword>
<evidence type="ECO:0000256" key="2">
    <source>
        <dbReference type="ARBA" id="ARBA00023161"/>
    </source>
</evidence>
<protein>
    <recommendedName>
        <fullName evidence="3 4">Nonsense-mediated mRNA decay factor SMG8</fullName>
    </recommendedName>
</protein>